<dbReference type="AlphaFoldDB" id="A0A9W8M183"/>
<accession>A0A9W8M183</accession>
<dbReference type="GO" id="GO:0000785">
    <property type="term" value="C:chromatin"/>
    <property type="evidence" value="ECO:0007669"/>
    <property type="project" value="TreeGrafter"/>
</dbReference>
<organism evidence="8 9">
    <name type="scientific">Coemansia brasiliensis</name>
    <dbReference type="NCBI Taxonomy" id="2650707"/>
    <lineage>
        <taxon>Eukaryota</taxon>
        <taxon>Fungi</taxon>
        <taxon>Fungi incertae sedis</taxon>
        <taxon>Zoopagomycota</taxon>
        <taxon>Kickxellomycotina</taxon>
        <taxon>Kickxellomycetes</taxon>
        <taxon>Kickxellales</taxon>
        <taxon>Kickxellaceae</taxon>
        <taxon>Coemansia</taxon>
    </lineage>
</organism>
<name>A0A9W8M183_9FUNG</name>
<keyword evidence="1" id="KW-0479">Metal-binding</keyword>
<keyword evidence="2" id="KW-0677">Repeat</keyword>
<dbReference type="EMBL" id="JANBUW010000028">
    <property type="protein sequence ID" value="KAJ2850579.1"/>
    <property type="molecule type" value="Genomic_DNA"/>
</dbReference>
<evidence type="ECO:0000256" key="4">
    <source>
        <dbReference type="ARBA" id="ARBA00022833"/>
    </source>
</evidence>
<dbReference type="FunFam" id="3.30.160.60:FF:000007">
    <property type="entry name" value="Basic krueppel-like factor 3"/>
    <property type="match status" value="1"/>
</dbReference>
<evidence type="ECO:0000259" key="7">
    <source>
        <dbReference type="PROSITE" id="PS50157"/>
    </source>
</evidence>
<feature type="domain" description="C2H2-type" evidence="7">
    <location>
        <begin position="181"/>
        <end position="210"/>
    </location>
</feature>
<evidence type="ECO:0000313" key="9">
    <source>
        <dbReference type="Proteomes" id="UP001139887"/>
    </source>
</evidence>
<dbReference type="SUPFAM" id="SSF57667">
    <property type="entry name" value="beta-beta-alpha zinc fingers"/>
    <property type="match status" value="1"/>
</dbReference>
<dbReference type="GO" id="GO:0008270">
    <property type="term" value="F:zinc ion binding"/>
    <property type="evidence" value="ECO:0007669"/>
    <property type="project" value="UniProtKB-KW"/>
</dbReference>
<dbReference type="PROSITE" id="PS50157">
    <property type="entry name" value="ZINC_FINGER_C2H2_2"/>
    <property type="match status" value="2"/>
</dbReference>
<keyword evidence="3 5" id="KW-0863">Zinc-finger</keyword>
<gene>
    <name evidence="8" type="primary">NRG1_1</name>
    <name evidence="8" type="ORF">IWW36_001759</name>
</gene>
<sequence>MSSFLDSRGPSHLGLWNSTECEYTVEKQPRSLSVRTASGHCVSILNDEYPVSSGSSDSGSEGSYRSLQSDVRQSSSPLSFQSTPTRLPSLSALIESVSISNNDCEVTQLPPPSIQSYSPTHCVHFPRRQLSPAHPSAHLQIVPRTQNKRKYHCTYPGCGKSFTTSGHLSRHFRIHTGEKNYHCLYPGCTSRFSRQDNMMQHYRTHLSPRSRRNRSMRNAVATAAAAEHNSTLAGNSATVAAAAGGTFSAYKRSLVQTSPLTASHWKYF</sequence>
<dbReference type="InterPro" id="IPR013087">
    <property type="entry name" value="Znf_C2H2_type"/>
</dbReference>
<dbReference type="PROSITE" id="PS00028">
    <property type="entry name" value="ZINC_FINGER_C2H2_1"/>
    <property type="match status" value="2"/>
</dbReference>
<keyword evidence="9" id="KW-1185">Reference proteome</keyword>
<dbReference type="PANTHER" id="PTHR14003:SF19">
    <property type="entry name" value="YY2 TRANSCRIPTION FACTOR"/>
    <property type="match status" value="1"/>
</dbReference>
<feature type="region of interest" description="Disordered" evidence="6">
    <location>
        <begin position="50"/>
        <end position="84"/>
    </location>
</feature>
<evidence type="ECO:0000313" key="8">
    <source>
        <dbReference type="EMBL" id="KAJ2850579.1"/>
    </source>
</evidence>
<feature type="domain" description="C2H2-type" evidence="7">
    <location>
        <begin position="151"/>
        <end position="180"/>
    </location>
</feature>
<dbReference type="Pfam" id="PF00096">
    <property type="entry name" value="zf-C2H2"/>
    <property type="match status" value="1"/>
</dbReference>
<dbReference type="GO" id="GO:0000978">
    <property type="term" value="F:RNA polymerase II cis-regulatory region sequence-specific DNA binding"/>
    <property type="evidence" value="ECO:0007669"/>
    <property type="project" value="TreeGrafter"/>
</dbReference>
<dbReference type="PANTHER" id="PTHR14003">
    <property type="entry name" value="TRANSCRIPTIONAL REPRESSOR PROTEIN YY"/>
    <property type="match status" value="1"/>
</dbReference>
<evidence type="ECO:0000256" key="2">
    <source>
        <dbReference type="ARBA" id="ARBA00022737"/>
    </source>
</evidence>
<evidence type="ECO:0000256" key="3">
    <source>
        <dbReference type="ARBA" id="ARBA00022771"/>
    </source>
</evidence>
<dbReference type="GO" id="GO:0005667">
    <property type="term" value="C:transcription regulator complex"/>
    <property type="evidence" value="ECO:0007669"/>
    <property type="project" value="TreeGrafter"/>
</dbReference>
<protein>
    <submittedName>
        <fullName evidence="8">Transcriptional repressor</fullName>
    </submittedName>
</protein>
<evidence type="ECO:0000256" key="6">
    <source>
        <dbReference type="SAM" id="MobiDB-lite"/>
    </source>
</evidence>
<dbReference type="OrthoDB" id="6365676at2759"/>
<reference evidence="8" key="1">
    <citation type="submission" date="2022-07" db="EMBL/GenBank/DDBJ databases">
        <title>Phylogenomic reconstructions and comparative analyses of Kickxellomycotina fungi.</title>
        <authorList>
            <person name="Reynolds N.K."/>
            <person name="Stajich J.E."/>
            <person name="Barry K."/>
            <person name="Grigoriev I.V."/>
            <person name="Crous P."/>
            <person name="Smith M.E."/>
        </authorList>
    </citation>
    <scope>NUCLEOTIDE SEQUENCE</scope>
    <source>
        <strain evidence="8">NRRL 1566</strain>
    </source>
</reference>
<proteinExistence type="predicted"/>
<dbReference type="Gene3D" id="3.30.160.60">
    <property type="entry name" value="Classic Zinc Finger"/>
    <property type="match status" value="2"/>
</dbReference>
<keyword evidence="4" id="KW-0862">Zinc</keyword>
<evidence type="ECO:0000256" key="5">
    <source>
        <dbReference type="PROSITE-ProRule" id="PRU00042"/>
    </source>
</evidence>
<feature type="compositionally biased region" description="Polar residues" evidence="6">
    <location>
        <begin position="67"/>
        <end position="84"/>
    </location>
</feature>
<evidence type="ECO:0000256" key="1">
    <source>
        <dbReference type="ARBA" id="ARBA00022723"/>
    </source>
</evidence>
<dbReference type="SMART" id="SM00355">
    <property type="entry name" value="ZnF_C2H2"/>
    <property type="match status" value="2"/>
</dbReference>
<dbReference type="Proteomes" id="UP001139887">
    <property type="component" value="Unassembled WGS sequence"/>
</dbReference>
<feature type="compositionally biased region" description="Low complexity" evidence="6">
    <location>
        <begin position="52"/>
        <end position="66"/>
    </location>
</feature>
<dbReference type="GO" id="GO:0000981">
    <property type="term" value="F:DNA-binding transcription factor activity, RNA polymerase II-specific"/>
    <property type="evidence" value="ECO:0007669"/>
    <property type="project" value="TreeGrafter"/>
</dbReference>
<comment type="caution">
    <text evidence="8">The sequence shown here is derived from an EMBL/GenBank/DDBJ whole genome shotgun (WGS) entry which is preliminary data.</text>
</comment>
<dbReference type="GO" id="GO:0031519">
    <property type="term" value="C:PcG protein complex"/>
    <property type="evidence" value="ECO:0007669"/>
    <property type="project" value="TreeGrafter"/>
</dbReference>
<dbReference type="InterPro" id="IPR036236">
    <property type="entry name" value="Znf_C2H2_sf"/>
</dbReference>